<keyword evidence="3" id="KW-1185">Reference proteome</keyword>
<organism evidence="2 3">
    <name type="scientific">Porphyra umbilicalis</name>
    <name type="common">Purple laver</name>
    <name type="synonym">Red alga</name>
    <dbReference type="NCBI Taxonomy" id="2786"/>
    <lineage>
        <taxon>Eukaryota</taxon>
        <taxon>Rhodophyta</taxon>
        <taxon>Bangiophyceae</taxon>
        <taxon>Bangiales</taxon>
        <taxon>Bangiaceae</taxon>
        <taxon>Porphyra</taxon>
    </lineage>
</organism>
<sequence length="607" mass="58685">ASSQPAATAAGTRILAAGGTAADAAVAVAAALSVAEPCSTGLGGDVFALYYTAATRSVAALLGAGPSPARLTLAAAAAAAAAAAPAGADGDVPLPPASPLAVTVPGAASAWAALVDAHGALPLAAALAPAIDLAEGGVVVGEVTAHQWGAATDLLAAAPGAAAGTFLPPPPAGAVWANPDLAATLRGLAAGGADWFYGGPVGAAIAAEVAAAGGVMDAADLAGWAGATWADPLRSTYRGHGVVQVPMPTHGISVCLALNILDGLDVDGRGGRLGDAGVPWGGGAATHAMIEAVRVAMAEAKVHVCDYKAGAGSADRTAELLSPAFAARCRRLFRPDGVIPAARLVASRLDAPDSDDDNGDACGRPQKPYGETVQFVVVDAAGNACSMVNSNYMGFGTGIVPRLVGADGGAPDGGGRGVGFSLQNRGCGFELTPGHANVLAPAKRPFHTIIPGLLLGPGGELVAALGCMGGMMQPQGHTQLLVGVVDYGLGAQAAVDAPRFCVGGGYGRAATAAAAAPAAPADGDTAAGAAPPARGRGAADPTTPGAVVSVERGVAAATAAHLAAVGHPLATDVGGWARGLFGKATMALRREGGVWHAGADPRSDGCA</sequence>
<dbReference type="SUPFAM" id="SSF56235">
    <property type="entry name" value="N-terminal nucleophile aminohydrolases (Ntn hydrolases)"/>
    <property type="match status" value="1"/>
</dbReference>
<name>A0A1X6NJ46_PORUM</name>
<evidence type="ECO:0008006" key="4">
    <source>
        <dbReference type="Google" id="ProtNLM"/>
    </source>
</evidence>
<feature type="non-terminal residue" evidence="2">
    <location>
        <position position="607"/>
    </location>
</feature>
<dbReference type="InterPro" id="IPR043138">
    <property type="entry name" value="GGT_lsub"/>
</dbReference>
<dbReference type="InterPro" id="IPR029055">
    <property type="entry name" value="Ntn_hydrolases_N"/>
</dbReference>
<dbReference type="PANTHER" id="PTHR43881:SF1">
    <property type="entry name" value="GAMMA-GLUTAMYLTRANSPEPTIDASE (AFU_ORTHOLOGUE AFUA_4G13580)"/>
    <property type="match status" value="1"/>
</dbReference>
<gene>
    <name evidence="2" type="ORF">BU14_2453s0001</name>
</gene>
<dbReference type="OrthoDB" id="2015213at2759"/>
<feature type="compositionally biased region" description="Low complexity" evidence="1">
    <location>
        <begin position="520"/>
        <end position="542"/>
    </location>
</feature>
<proteinExistence type="predicted"/>
<dbReference type="Gene3D" id="1.10.246.130">
    <property type="match status" value="1"/>
</dbReference>
<dbReference type="EMBL" id="KV920256">
    <property type="protein sequence ID" value="OSX68638.1"/>
    <property type="molecule type" value="Genomic_DNA"/>
</dbReference>
<feature type="region of interest" description="Disordered" evidence="1">
    <location>
        <begin position="520"/>
        <end position="545"/>
    </location>
</feature>
<feature type="non-terminal residue" evidence="2">
    <location>
        <position position="1"/>
    </location>
</feature>
<accession>A0A1X6NJ46</accession>
<reference evidence="2 3" key="1">
    <citation type="submission" date="2017-03" db="EMBL/GenBank/DDBJ databases">
        <title>WGS assembly of Porphyra umbilicalis.</title>
        <authorList>
            <person name="Brawley S.H."/>
            <person name="Blouin N.A."/>
            <person name="Ficko-Blean E."/>
            <person name="Wheeler G.L."/>
            <person name="Lohr M."/>
            <person name="Goodson H.V."/>
            <person name="Jenkins J.W."/>
            <person name="Blaby-Haas C.E."/>
            <person name="Helliwell K.E."/>
            <person name="Chan C."/>
            <person name="Marriage T."/>
            <person name="Bhattacharya D."/>
            <person name="Klein A.S."/>
            <person name="Badis Y."/>
            <person name="Brodie J."/>
            <person name="Cao Y."/>
            <person name="Collen J."/>
            <person name="Dittami S.M."/>
            <person name="Gachon C.M."/>
            <person name="Green B.R."/>
            <person name="Karpowicz S."/>
            <person name="Kim J.W."/>
            <person name="Kudahl U."/>
            <person name="Lin S."/>
            <person name="Michel G."/>
            <person name="Mittag M."/>
            <person name="Olson B.J."/>
            <person name="Pangilinan J."/>
            <person name="Peng Y."/>
            <person name="Qiu H."/>
            <person name="Shu S."/>
            <person name="Singer J.T."/>
            <person name="Smith A.G."/>
            <person name="Sprecher B.N."/>
            <person name="Wagner V."/>
            <person name="Wang W."/>
            <person name="Wang Z.-Y."/>
            <person name="Yan J."/>
            <person name="Yarish C."/>
            <person name="Zoeuner-Riek S."/>
            <person name="Zhuang Y."/>
            <person name="Zou Y."/>
            <person name="Lindquist E.A."/>
            <person name="Grimwood J."/>
            <person name="Barry K."/>
            <person name="Rokhsar D.S."/>
            <person name="Schmutz J."/>
            <person name="Stiller J.W."/>
            <person name="Grossman A.R."/>
            <person name="Prochnik S.E."/>
        </authorList>
    </citation>
    <scope>NUCLEOTIDE SEQUENCE [LARGE SCALE GENOMIC DNA]</scope>
    <source>
        <strain evidence="2">4086291</strain>
    </source>
</reference>
<dbReference type="AlphaFoldDB" id="A0A1X6NJ46"/>
<dbReference type="Gene3D" id="3.60.20.40">
    <property type="match status" value="1"/>
</dbReference>
<evidence type="ECO:0000313" key="3">
    <source>
        <dbReference type="Proteomes" id="UP000218209"/>
    </source>
</evidence>
<dbReference type="Pfam" id="PF01019">
    <property type="entry name" value="G_glu_transpept"/>
    <property type="match status" value="1"/>
</dbReference>
<evidence type="ECO:0000256" key="1">
    <source>
        <dbReference type="SAM" id="MobiDB-lite"/>
    </source>
</evidence>
<dbReference type="InterPro" id="IPR052896">
    <property type="entry name" value="GGT-like_enzyme"/>
</dbReference>
<dbReference type="PRINTS" id="PR01210">
    <property type="entry name" value="GGTRANSPTASE"/>
</dbReference>
<dbReference type="InterPro" id="IPR043137">
    <property type="entry name" value="GGT_ssub_C"/>
</dbReference>
<dbReference type="PANTHER" id="PTHR43881">
    <property type="entry name" value="GAMMA-GLUTAMYLTRANSPEPTIDASE (AFU_ORTHOLOGUE AFUA_4G13580)"/>
    <property type="match status" value="1"/>
</dbReference>
<protein>
    <recommendedName>
        <fullName evidence="4">Gamma-glutamyltransferase</fullName>
    </recommendedName>
</protein>
<evidence type="ECO:0000313" key="2">
    <source>
        <dbReference type="EMBL" id="OSX68638.1"/>
    </source>
</evidence>
<dbReference type="Proteomes" id="UP000218209">
    <property type="component" value="Unassembled WGS sequence"/>
</dbReference>